<gene>
    <name evidence="8" type="ORF">FY036_20750</name>
</gene>
<dbReference type="PANTHER" id="PTHR36234">
    <property type="entry name" value="LYSYL ENDOPEPTIDASE"/>
    <property type="match status" value="1"/>
</dbReference>
<dbReference type="PRINTS" id="PR00839">
    <property type="entry name" value="V8PROTEASE"/>
</dbReference>
<evidence type="ECO:0000313" key="9">
    <source>
        <dbReference type="Proteomes" id="UP000323258"/>
    </source>
</evidence>
<organism evidence="8 9">
    <name type="scientific">Neoaquamicrobium microcysteis</name>
    <dbReference type="NCBI Taxonomy" id="2682781"/>
    <lineage>
        <taxon>Bacteria</taxon>
        <taxon>Pseudomonadati</taxon>
        <taxon>Pseudomonadota</taxon>
        <taxon>Alphaproteobacteria</taxon>
        <taxon>Hyphomicrobiales</taxon>
        <taxon>Phyllobacteriaceae</taxon>
        <taxon>Neoaquamicrobium</taxon>
    </lineage>
</organism>
<reference evidence="8 9" key="1">
    <citation type="submission" date="2019-08" db="EMBL/GenBank/DDBJ databases">
        <authorList>
            <person name="Seo Y.L."/>
        </authorList>
    </citation>
    <scope>NUCLEOTIDE SEQUENCE [LARGE SCALE GENOMIC DNA]</scope>
    <source>
        <strain evidence="8 9">MaA-C15</strain>
    </source>
</reference>
<feature type="signal peptide" evidence="7">
    <location>
        <begin position="1"/>
        <end position="19"/>
    </location>
</feature>
<evidence type="ECO:0000256" key="2">
    <source>
        <dbReference type="ARBA" id="ARBA00022670"/>
    </source>
</evidence>
<dbReference type="GO" id="GO:0006508">
    <property type="term" value="P:proteolysis"/>
    <property type="evidence" value="ECO:0007669"/>
    <property type="project" value="UniProtKB-KW"/>
</dbReference>
<feature type="active site" description="Charge relay system" evidence="6">
    <location>
        <position position="257"/>
    </location>
</feature>
<sequence length="393" mass="42131">MRLLAAICFTIASLCAASAQDDPPALSVPHTEGVVEEVAISFPPPPEESGGRPTGPAMWAQSIMRPGATLIQLRLSDISFEPDEFFEIELVDQNGTVVQKLTAETLADVDALWTNIGWGQSLGISVYGNRGGTLGFTIDAVSYDRRGPVLESIIGQDDRQHIHLYQGALLPVVDRVQGAVAKLSFIRTEGGRQFREVCTGFLIRDDTLVTNEHCVADQATCFTTKILFGYAYNSIGQTPGLEQYDCLAVAAVSDPLDIAVLKVAGRPGQRWGTLSLAAQDVLADQHLFVLQHPLGEAKQISEVGCSVFEPVSPGRQTASDFAHLCDTLGGSSGSPVFNVAGEVTGLHHWGKAFGGRYGNANRAVRIGLINAFLAEHITDEGEQAYEGQKPVDQ</sequence>
<dbReference type="Proteomes" id="UP000323258">
    <property type="component" value="Unassembled WGS sequence"/>
</dbReference>
<proteinExistence type="inferred from homology"/>
<keyword evidence="2 7" id="KW-0645">Protease</keyword>
<keyword evidence="9" id="KW-1185">Reference proteome</keyword>
<dbReference type="InterPro" id="IPR009003">
    <property type="entry name" value="Peptidase_S1_PA"/>
</dbReference>
<evidence type="ECO:0000256" key="6">
    <source>
        <dbReference type="PIRSR" id="PIRSR608256-1"/>
    </source>
</evidence>
<evidence type="ECO:0000256" key="1">
    <source>
        <dbReference type="ARBA" id="ARBA00008764"/>
    </source>
</evidence>
<dbReference type="EC" id="3.4.21.-" evidence="7"/>
<comment type="caution">
    <text evidence="8">The sequence shown here is derived from an EMBL/GenBank/DDBJ whole genome shotgun (WGS) entry which is preliminary data.</text>
</comment>
<dbReference type="OrthoDB" id="9811262at2"/>
<feature type="active site" description="Charge relay system" evidence="6">
    <location>
        <position position="332"/>
    </location>
</feature>
<keyword evidence="5 7" id="KW-0720">Serine protease</keyword>
<feature type="chain" id="PRO_5023013444" description="Serine protease" evidence="7">
    <location>
        <begin position="20"/>
        <end position="393"/>
    </location>
</feature>
<evidence type="ECO:0000256" key="5">
    <source>
        <dbReference type="ARBA" id="ARBA00022825"/>
    </source>
</evidence>
<evidence type="ECO:0000313" key="8">
    <source>
        <dbReference type="EMBL" id="TYR30310.1"/>
    </source>
</evidence>
<feature type="active site" description="Charge relay system" evidence="6">
    <location>
        <position position="213"/>
    </location>
</feature>
<dbReference type="GO" id="GO:0008236">
    <property type="term" value="F:serine-type peptidase activity"/>
    <property type="evidence" value="ECO:0007669"/>
    <property type="project" value="UniProtKB-KW"/>
</dbReference>
<evidence type="ECO:0000256" key="3">
    <source>
        <dbReference type="ARBA" id="ARBA00022729"/>
    </source>
</evidence>
<dbReference type="InterPro" id="IPR043504">
    <property type="entry name" value="Peptidase_S1_PA_chymotrypsin"/>
</dbReference>
<dbReference type="AlphaFoldDB" id="A0A5D4GUX2"/>
<reference evidence="8 9" key="2">
    <citation type="submission" date="2019-09" db="EMBL/GenBank/DDBJ databases">
        <title>Mesorhizobium sp. MaA-C15 isolated from Microcystis aeruginosa.</title>
        <authorList>
            <person name="Jeong S.E."/>
            <person name="Jin H.M."/>
            <person name="Jeon C.O."/>
        </authorList>
    </citation>
    <scope>NUCLEOTIDE SEQUENCE [LARGE SCALE GENOMIC DNA]</scope>
    <source>
        <strain evidence="8 9">MaA-C15</strain>
    </source>
</reference>
<keyword evidence="3 7" id="KW-0732">Signal</keyword>
<dbReference type="InterPro" id="IPR008256">
    <property type="entry name" value="Peptidase_S1B"/>
</dbReference>
<accession>A0A5D4GUX2</accession>
<evidence type="ECO:0000256" key="7">
    <source>
        <dbReference type="RuleBase" id="RU004296"/>
    </source>
</evidence>
<dbReference type="RefSeq" id="WP_148916665.1">
    <property type="nucleotide sequence ID" value="NZ_VSZS01000067.1"/>
</dbReference>
<keyword evidence="4 7" id="KW-0378">Hydrolase</keyword>
<dbReference type="SUPFAM" id="SSF50494">
    <property type="entry name" value="Trypsin-like serine proteases"/>
    <property type="match status" value="1"/>
</dbReference>
<dbReference type="EMBL" id="VSZS01000067">
    <property type="protein sequence ID" value="TYR30310.1"/>
    <property type="molecule type" value="Genomic_DNA"/>
</dbReference>
<name>A0A5D4GUX2_9HYPH</name>
<dbReference type="Pfam" id="PF13365">
    <property type="entry name" value="Trypsin_2"/>
    <property type="match status" value="1"/>
</dbReference>
<dbReference type="Gene3D" id="2.40.10.10">
    <property type="entry name" value="Trypsin-like serine proteases"/>
    <property type="match status" value="2"/>
</dbReference>
<comment type="similarity">
    <text evidence="1 7">Belongs to the peptidase S1B family.</text>
</comment>
<dbReference type="PANTHER" id="PTHR36234:SF5">
    <property type="entry name" value="LYSYL ENDOPEPTIDASE"/>
    <property type="match status" value="1"/>
</dbReference>
<protein>
    <recommendedName>
        <fullName evidence="7">Serine protease</fullName>
        <ecNumber evidence="7">3.4.21.-</ecNumber>
    </recommendedName>
</protein>
<evidence type="ECO:0000256" key="4">
    <source>
        <dbReference type="ARBA" id="ARBA00022801"/>
    </source>
</evidence>